<dbReference type="Pfam" id="PF00296">
    <property type="entry name" value="Bac_luciferase"/>
    <property type="match status" value="1"/>
</dbReference>
<evidence type="ECO:0000259" key="2">
    <source>
        <dbReference type="Pfam" id="PF00296"/>
    </source>
</evidence>
<feature type="domain" description="Luciferase-like" evidence="2">
    <location>
        <begin position="6"/>
        <end position="212"/>
    </location>
</feature>
<evidence type="ECO:0000313" key="3">
    <source>
        <dbReference type="EMBL" id="MBL7633312.1"/>
    </source>
</evidence>
<sequence length="295" mass="31695">MANPDTGAVDPTRVIESARRAEETGYDGVYVGDHLLHPHSMLESVVTLAAVAASTRRVSLGPCVLLFALRHPLVLAKQLGTLAAFAPGRLRVGVGVGGEYPAEFDAAGVPLAHRGRRMESVLREVRSLLGGGPELADVAIEPKAPDVSFLLAGWKEASLRRAATYGDGWIGYLLAPESFARRRAFLLQCRAELGRADEGFGTGMLLPVHVHRQGHGQVSAAAAWARLTGSTGGFPDRLFVTGDPDDVVGRLRRYWEAGCSEFILAPADQGRGYLEQVDILAREVLPRLREFPVAS</sequence>
<dbReference type="Gene3D" id="3.20.20.30">
    <property type="entry name" value="Luciferase-like domain"/>
    <property type="match status" value="1"/>
</dbReference>
<dbReference type="InterPro" id="IPR011251">
    <property type="entry name" value="Luciferase-like_dom"/>
</dbReference>
<dbReference type="Proteomes" id="UP000604475">
    <property type="component" value="Unassembled WGS sequence"/>
</dbReference>
<reference evidence="3" key="1">
    <citation type="submission" date="2020-12" db="EMBL/GenBank/DDBJ databases">
        <title>Genomic characterization of non-nitrogen-fixing Frankia strains.</title>
        <authorList>
            <person name="Carlos-Shanley C."/>
            <person name="Guerra T."/>
            <person name="Hahn D."/>
        </authorList>
    </citation>
    <scope>NUCLEOTIDE SEQUENCE</scope>
    <source>
        <strain evidence="3">CN6</strain>
    </source>
</reference>
<accession>A0A937RMR7</accession>
<protein>
    <submittedName>
        <fullName evidence="3">LLM class flavin-dependent oxidoreductase</fullName>
    </submittedName>
</protein>
<name>A0A937RMR7_9ACTN</name>
<comment type="caution">
    <text evidence="3">The sequence shown here is derived from an EMBL/GenBank/DDBJ whole genome shotgun (WGS) entry which is preliminary data.</text>
</comment>
<dbReference type="GO" id="GO:0016705">
    <property type="term" value="F:oxidoreductase activity, acting on paired donors, with incorporation or reduction of molecular oxygen"/>
    <property type="evidence" value="ECO:0007669"/>
    <property type="project" value="InterPro"/>
</dbReference>
<dbReference type="EMBL" id="JAEACQ010000379">
    <property type="protein sequence ID" value="MBL7633312.1"/>
    <property type="molecule type" value="Genomic_DNA"/>
</dbReference>
<dbReference type="SUPFAM" id="SSF51679">
    <property type="entry name" value="Bacterial luciferase-like"/>
    <property type="match status" value="1"/>
</dbReference>
<proteinExistence type="predicted"/>
<gene>
    <name evidence="3" type="ORF">I7412_40410</name>
</gene>
<dbReference type="AlphaFoldDB" id="A0A937RMR7"/>
<keyword evidence="4" id="KW-1185">Reference proteome</keyword>
<organism evidence="3 4">
    <name type="scientific">Frankia nepalensis</name>
    <dbReference type="NCBI Taxonomy" id="1836974"/>
    <lineage>
        <taxon>Bacteria</taxon>
        <taxon>Bacillati</taxon>
        <taxon>Actinomycetota</taxon>
        <taxon>Actinomycetes</taxon>
        <taxon>Frankiales</taxon>
        <taxon>Frankiaceae</taxon>
        <taxon>Frankia</taxon>
    </lineage>
</organism>
<evidence type="ECO:0000313" key="4">
    <source>
        <dbReference type="Proteomes" id="UP000604475"/>
    </source>
</evidence>
<dbReference type="PANTHER" id="PTHR43244">
    <property type="match status" value="1"/>
</dbReference>
<dbReference type="InterPro" id="IPR036661">
    <property type="entry name" value="Luciferase-like_sf"/>
</dbReference>
<dbReference type="InterPro" id="IPR050564">
    <property type="entry name" value="F420-G6PD/mer"/>
</dbReference>
<dbReference type="PANTHER" id="PTHR43244:SF1">
    <property type="entry name" value="5,10-METHYLENETETRAHYDROMETHANOPTERIN REDUCTASE"/>
    <property type="match status" value="1"/>
</dbReference>
<evidence type="ECO:0000256" key="1">
    <source>
        <dbReference type="ARBA" id="ARBA00023002"/>
    </source>
</evidence>
<keyword evidence="1" id="KW-0560">Oxidoreductase</keyword>